<proteinExistence type="predicted"/>
<organism evidence="1 4">
    <name type="scientific">Oikopleura dioica</name>
    <name type="common">Tunicate</name>
    <dbReference type="NCBI Taxonomy" id="34765"/>
    <lineage>
        <taxon>Eukaryota</taxon>
        <taxon>Metazoa</taxon>
        <taxon>Chordata</taxon>
        <taxon>Tunicata</taxon>
        <taxon>Appendicularia</taxon>
        <taxon>Copelata</taxon>
        <taxon>Oikopleuridae</taxon>
        <taxon>Oikopleura</taxon>
    </lineage>
</organism>
<dbReference type="Proteomes" id="UP000011014">
    <property type="component" value="Unassembled WGS sequence"/>
</dbReference>
<protein>
    <submittedName>
        <fullName evidence="1">Uncharacterized protein</fullName>
    </submittedName>
</protein>
<dbReference type="AlphaFoldDB" id="E4WVI6"/>
<evidence type="ECO:0000313" key="4">
    <source>
        <dbReference type="Proteomes" id="UP000001307"/>
    </source>
</evidence>
<keyword evidence="4" id="KW-1185">Reference proteome</keyword>
<dbReference type="EMBL" id="FN653017">
    <property type="protein sequence ID" value="CBY21139.1"/>
    <property type="molecule type" value="Genomic_DNA"/>
</dbReference>
<sequence length="70" mass="8272">MPAKQNVAFFWDLSADKQVEQIPKGWKVDKKWVASVKRRVEVTKKRAEVRNVSDKTKPKYKVCDPTKLRR</sequence>
<gene>
    <name evidence="1" type="ORF">GSOID_T00008892001</name>
    <name evidence="2" type="ORF">GSOID_T00008895001</name>
    <name evidence="3" type="ORF">GSOID_T00030975001</name>
</gene>
<evidence type="ECO:0000313" key="3">
    <source>
        <dbReference type="EMBL" id="CBY37510.1"/>
    </source>
</evidence>
<accession>E4WVI6</accession>
<dbReference type="Proteomes" id="UP000001307">
    <property type="component" value="Unassembled WGS sequence"/>
</dbReference>
<evidence type="ECO:0000313" key="1">
    <source>
        <dbReference type="EMBL" id="CBY21139.1"/>
    </source>
</evidence>
<dbReference type="OrthoDB" id="10079978at2759"/>
<dbReference type="EMBL" id="FN654994">
    <property type="protein sequence ID" value="CBY37510.1"/>
    <property type="molecule type" value="Genomic_DNA"/>
</dbReference>
<reference evidence="1 4" key="1">
    <citation type="journal article" date="2010" name="Science">
        <title>Plasticity of animal genome architecture unmasked by rapid evolution of a pelagic tunicate.</title>
        <authorList>
            <person name="Denoeud F."/>
            <person name="Henriet S."/>
            <person name="Mungpakdee S."/>
            <person name="Aury J.M."/>
            <person name="Da Silva C."/>
            <person name="Brinkmann H."/>
            <person name="Mikhaleva J."/>
            <person name="Olsen L.C."/>
            <person name="Jubin C."/>
            <person name="Canestro C."/>
            <person name="Bouquet J.M."/>
            <person name="Danks G."/>
            <person name="Poulain J."/>
            <person name="Campsteijn C."/>
            <person name="Adamski M."/>
            <person name="Cross I."/>
            <person name="Yadetie F."/>
            <person name="Muffato M."/>
            <person name="Louis A."/>
            <person name="Butcher S."/>
            <person name="Tsagkogeorga G."/>
            <person name="Konrad A."/>
            <person name="Singh S."/>
            <person name="Jensen M.F."/>
            <person name="Cong E.H."/>
            <person name="Eikeseth-Otteraa H."/>
            <person name="Noel B."/>
            <person name="Anthouard V."/>
            <person name="Porcel B.M."/>
            <person name="Kachouri-Lafond R."/>
            <person name="Nishino A."/>
            <person name="Ugolini M."/>
            <person name="Chourrout P."/>
            <person name="Nishida H."/>
            <person name="Aasland R."/>
            <person name="Huzurbazar S."/>
            <person name="Westhof E."/>
            <person name="Delsuc F."/>
            <person name="Lehrach H."/>
            <person name="Reinhardt R."/>
            <person name="Weissenbach J."/>
            <person name="Roy S.W."/>
            <person name="Artiguenave F."/>
            <person name="Postlethwait J.H."/>
            <person name="Manak J.R."/>
            <person name="Thompson E.M."/>
            <person name="Jaillon O."/>
            <person name="Du Pasquier L."/>
            <person name="Boudinot P."/>
            <person name="Liberles D.A."/>
            <person name="Volff J.N."/>
            <person name="Philippe H."/>
            <person name="Lenhard B."/>
            <person name="Roest Crollius H."/>
            <person name="Wincker P."/>
            <person name="Chourrout D."/>
        </authorList>
    </citation>
    <scope>NUCLEOTIDE SEQUENCE [LARGE SCALE GENOMIC DNA]</scope>
</reference>
<name>E4WVI6_OIKDI</name>
<evidence type="ECO:0000313" key="2">
    <source>
        <dbReference type="EMBL" id="CBY21142.1"/>
    </source>
</evidence>
<dbReference type="EMBL" id="FN653017">
    <property type="protein sequence ID" value="CBY21142.1"/>
    <property type="molecule type" value="Genomic_DNA"/>
</dbReference>